<evidence type="ECO:0000313" key="3">
    <source>
        <dbReference type="Proteomes" id="UP000828390"/>
    </source>
</evidence>
<keyword evidence="3" id="KW-1185">Reference proteome</keyword>
<evidence type="ECO:0000256" key="1">
    <source>
        <dbReference type="ARBA" id="ARBA00008209"/>
    </source>
</evidence>
<dbReference type="PANTHER" id="PTHR10300">
    <property type="entry name" value="CALCIPRESSIN"/>
    <property type="match status" value="1"/>
</dbReference>
<dbReference type="Pfam" id="PF04847">
    <property type="entry name" value="Calcipressin"/>
    <property type="match status" value="1"/>
</dbReference>
<organism evidence="2 3">
    <name type="scientific">Dreissena polymorpha</name>
    <name type="common">Zebra mussel</name>
    <name type="synonym">Mytilus polymorpha</name>
    <dbReference type="NCBI Taxonomy" id="45954"/>
    <lineage>
        <taxon>Eukaryota</taxon>
        <taxon>Metazoa</taxon>
        <taxon>Spiralia</taxon>
        <taxon>Lophotrochozoa</taxon>
        <taxon>Mollusca</taxon>
        <taxon>Bivalvia</taxon>
        <taxon>Autobranchia</taxon>
        <taxon>Heteroconchia</taxon>
        <taxon>Euheterodonta</taxon>
        <taxon>Imparidentia</taxon>
        <taxon>Neoheterodontei</taxon>
        <taxon>Myida</taxon>
        <taxon>Dreissenoidea</taxon>
        <taxon>Dreissenidae</taxon>
        <taxon>Dreissena</taxon>
    </lineage>
</organism>
<dbReference type="InterPro" id="IPR035979">
    <property type="entry name" value="RBD_domain_sf"/>
</dbReference>
<dbReference type="EMBL" id="JAIWYP010000011">
    <property type="protein sequence ID" value="KAH3734462.1"/>
    <property type="molecule type" value="Genomic_DNA"/>
</dbReference>
<protein>
    <recommendedName>
        <fullName evidence="4">Calcipressin-1</fullName>
    </recommendedName>
</protein>
<dbReference type="PANTHER" id="PTHR10300:SF14">
    <property type="entry name" value="PROTEIN SARAH"/>
    <property type="match status" value="1"/>
</dbReference>
<sequence length="160" mass="18324">EEFEQTFKVYDENATFQYFKSFRRARVNYSSPLFSANARIDLHEAFVCGQRIKCFFFQPITIPKDTDDPHLKLPAPHKQFLISPPASPPVDWEQTLESRPVINYDLIQAIAQLAPGEAHEIHPQSKDQPGIIVHICEDPEGYQSPGKPCIQQTKCPERNT</sequence>
<feature type="non-terminal residue" evidence="2">
    <location>
        <position position="1"/>
    </location>
</feature>
<reference evidence="2" key="2">
    <citation type="submission" date="2020-11" db="EMBL/GenBank/DDBJ databases">
        <authorList>
            <person name="McCartney M.A."/>
            <person name="Auch B."/>
            <person name="Kono T."/>
            <person name="Mallez S."/>
            <person name="Becker A."/>
            <person name="Gohl D.M."/>
            <person name="Silverstein K.A.T."/>
            <person name="Koren S."/>
            <person name="Bechman K.B."/>
            <person name="Herman A."/>
            <person name="Abrahante J.E."/>
            <person name="Garbe J."/>
        </authorList>
    </citation>
    <scope>NUCLEOTIDE SEQUENCE</scope>
    <source>
        <strain evidence="2">Duluth1</strain>
        <tissue evidence="2">Whole animal</tissue>
    </source>
</reference>
<proteinExistence type="inferred from homology"/>
<dbReference type="GO" id="GO:0008597">
    <property type="term" value="F:calcium-dependent protein serine/threonine phosphatase regulator activity"/>
    <property type="evidence" value="ECO:0007669"/>
    <property type="project" value="TreeGrafter"/>
</dbReference>
<dbReference type="GO" id="GO:0003676">
    <property type="term" value="F:nucleic acid binding"/>
    <property type="evidence" value="ECO:0007669"/>
    <property type="project" value="InterPro"/>
</dbReference>
<dbReference type="GO" id="GO:0005737">
    <property type="term" value="C:cytoplasm"/>
    <property type="evidence" value="ECO:0007669"/>
    <property type="project" value="TreeGrafter"/>
</dbReference>
<dbReference type="FunFam" id="3.30.70.330:FF:000092">
    <property type="entry name" value="Calcipressin-2 isoform 2"/>
    <property type="match status" value="1"/>
</dbReference>
<gene>
    <name evidence="2" type="ORF">DPMN_040901</name>
</gene>
<dbReference type="InterPro" id="IPR012677">
    <property type="entry name" value="Nucleotide-bd_a/b_plait_sf"/>
</dbReference>
<dbReference type="GO" id="GO:0019722">
    <property type="term" value="P:calcium-mediated signaling"/>
    <property type="evidence" value="ECO:0007669"/>
    <property type="project" value="InterPro"/>
</dbReference>
<dbReference type="InterPro" id="IPR006931">
    <property type="entry name" value="Calcipressin"/>
</dbReference>
<evidence type="ECO:0008006" key="4">
    <source>
        <dbReference type="Google" id="ProtNLM"/>
    </source>
</evidence>
<evidence type="ECO:0000313" key="2">
    <source>
        <dbReference type="EMBL" id="KAH3734462.1"/>
    </source>
</evidence>
<dbReference type="SUPFAM" id="SSF54928">
    <property type="entry name" value="RNA-binding domain, RBD"/>
    <property type="match status" value="1"/>
</dbReference>
<comment type="similarity">
    <text evidence="1">Belongs to the RCAN family.</text>
</comment>
<reference evidence="2" key="1">
    <citation type="journal article" date="2019" name="bioRxiv">
        <title>The Genome of the Zebra Mussel, Dreissena polymorpha: A Resource for Invasive Species Research.</title>
        <authorList>
            <person name="McCartney M.A."/>
            <person name="Auch B."/>
            <person name="Kono T."/>
            <person name="Mallez S."/>
            <person name="Zhang Y."/>
            <person name="Obille A."/>
            <person name="Becker A."/>
            <person name="Abrahante J.E."/>
            <person name="Garbe J."/>
            <person name="Badalamenti J.P."/>
            <person name="Herman A."/>
            <person name="Mangelson H."/>
            <person name="Liachko I."/>
            <person name="Sullivan S."/>
            <person name="Sone E.D."/>
            <person name="Koren S."/>
            <person name="Silverstein K.A.T."/>
            <person name="Beckman K.B."/>
            <person name="Gohl D.M."/>
        </authorList>
    </citation>
    <scope>NUCLEOTIDE SEQUENCE</scope>
    <source>
        <strain evidence="2">Duluth1</strain>
        <tissue evidence="2">Whole animal</tissue>
    </source>
</reference>
<dbReference type="AlphaFoldDB" id="A0A9D4CW80"/>
<accession>A0A9D4CW80</accession>
<dbReference type="Proteomes" id="UP000828390">
    <property type="component" value="Unassembled WGS sequence"/>
</dbReference>
<comment type="caution">
    <text evidence="2">The sequence shown here is derived from an EMBL/GenBank/DDBJ whole genome shotgun (WGS) entry which is preliminary data.</text>
</comment>
<dbReference type="GO" id="GO:0005634">
    <property type="term" value="C:nucleus"/>
    <property type="evidence" value="ECO:0007669"/>
    <property type="project" value="TreeGrafter"/>
</dbReference>
<name>A0A9D4CW80_DREPO</name>
<dbReference type="Gene3D" id="3.30.70.330">
    <property type="match status" value="1"/>
</dbReference>